<dbReference type="AlphaFoldDB" id="A0A644YBT5"/>
<dbReference type="InterPro" id="IPR028082">
    <property type="entry name" value="Peripla_BP_I"/>
</dbReference>
<dbReference type="SMART" id="SM00354">
    <property type="entry name" value="HTH_LACI"/>
    <property type="match status" value="1"/>
</dbReference>
<accession>A0A644YBT5</accession>
<dbReference type="PROSITE" id="PS50932">
    <property type="entry name" value="HTH_LACI_2"/>
    <property type="match status" value="1"/>
</dbReference>
<dbReference type="PANTHER" id="PTHR30146:SF109">
    <property type="entry name" value="HTH-TYPE TRANSCRIPTIONAL REGULATOR GALS"/>
    <property type="match status" value="1"/>
</dbReference>
<dbReference type="InterPro" id="IPR010982">
    <property type="entry name" value="Lambda_DNA-bd_dom_sf"/>
</dbReference>
<dbReference type="SUPFAM" id="SSF53822">
    <property type="entry name" value="Periplasmic binding protein-like I"/>
    <property type="match status" value="1"/>
</dbReference>
<dbReference type="Gene3D" id="1.10.260.40">
    <property type="entry name" value="lambda repressor-like DNA-binding domains"/>
    <property type="match status" value="1"/>
</dbReference>
<keyword evidence="3" id="KW-0804">Transcription</keyword>
<feature type="domain" description="HTH lacI-type" evidence="4">
    <location>
        <begin position="1"/>
        <end position="45"/>
    </location>
</feature>
<gene>
    <name evidence="5" type="primary">cytR_5</name>
    <name evidence="5" type="ORF">SDC9_70490</name>
</gene>
<evidence type="ECO:0000256" key="3">
    <source>
        <dbReference type="ARBA" id="ARBA00023163"/>
    </source>
</evidence>
<dbReference type="GO" id="GO:0000976">
    <property type="term" value="F:transcription cis-regulatory region binding"/>
    <property type="evidence" value="ECO:0007669"/>
    <property type="project" value="TreeGrafter"/>
</dbReference>
<dbReference type="PANTHER" id="PTHR30146">
    <property type="entry name" value="LACI-RELATED TRANSCRIPTIONAL REPRESSOR"/>
    <property type="match status" value="1"/>
</dbReference>
<organism evidence="5">
    <name type="scientific">bioreactor metagenome</name>
    <dbReference type="NCBI Taxonomy" id="1076179"/>
    <lineage>
        <taxon>unclassified sequences</taxon>
        <taxon>metagenomes</taxon>
        <taxon>ecological metagenomes</taxon>
    </lineage>
</organism>
<reference evidence="5" key="1">
    <citation type="submission" date="2019-08" db="EMBL/GenBank/DDBJ databases">
        <authorList>
            <person name="Kucharzyk K."/>
            <person name="Murdoch R.W."/>
            <person name="Higgins S."/>
            <person name="Loffler F."/>
        </authorList>
    </citation>
    <scope>NUCLEOTIDE SEQUENCE</scope>
</reference>
<evidence type="ECO:0000256" key="1">
    <source>
        <dbReference type="ARBA" id="ARBA00023015"/>
    </source>
</evidence>
<comment type="caution">
    <text evidence="5">The sequence shown here is derived from an EMBL/GenBank/DDBJ whole genome shotgun (WGS) entry which is preliminary data.</text>
</comment>
<dbReference type="CDD" id="cd01392">
    <property type="entry name" value="HTH_LacI"/>
    <property type="match status" value="1"/>
</dbReference>
<dbReference type="InterPro" id="IPR000843">
    <property type="entry name" value="HTH_LacI"/>
</dbReference>
<proteinExistence type="predicted"/>
<dbReference type="Gene3D" id="3.40.50.2300">
    <property type="match status" value="2"/>
</dbReference>
<dbReference type="Pfam" id="PF00356">
    <property type="entry name" value="LacI"/>
    <property type="match status" value="1"/>
</dbReference>
<keyword evidence="2" id="KW-0238">DNA-binding</keyword>
<dbReference type="EMBL" id="VSSQ01004164">
    <property type="protein sequence ID" value="MPM24013.1"/>
    <property type="molecule type" value="Genomic_DNA"/>
</dbReference>
<dbReference type="InterPro" id="IPR046335">
    <property type="entry name" value="LacI/GalR-like_sensor"/>
</dbReference>
<protein>
    <submittedName>
        <fullName evidence="5">HTH-type transcriptional repressor CytR</fullName>
    </submittedName>
</protein>
<dbReference type="SUPFAM" id="SSF47413">
    <property type="entry name" value="lambda repressor-like DNA-binding domains"/>
    <property type="match status" value="1"/>
</dbReference>
<name>A0A644YBT5_9ZZZZ</name>
<keyword evidence="1" id="KW-0805">Transcription regulation</keyword>
<evidence type="ECO:0000256" key="2">
    <source>
        <dbReference type="ARBA" id="ARBA00023125"/>
    </source>
</evidence>
<dbReference type="PROSITE" id="PS00356">
    <property type="entry name" value="HTH_LACI_1"/>
    <property type="match status" value="1"/>
</dbReference>
<sequence>MGIKEIAELAGVSKTTVSLALNGHKGVSQETRLQILALAKKLDYRVPGERAITHPSQGFVMFARLKKHGLLLNHDQSSFIMDYIDSINHVVCDAGYTFEIFDYRFEVMEQCVREIQNRQPKGVIVLGTELSEEDVKLLSALSIPYVVLDTYFDQIACDFIDMANITAVFALVNHLYEHGHRSIGMVTSAMKSGNVLMRERGFEQALHTKGLSYGDASLFYVNPGFQGAYSSMKELLASPRALPQALFCYNDVAAFGVMKALKEAGYAIPGDISIVGFDDLPMSSMMDPHLTSIRVPNRQIGRMAAQALLEKLSAKKVYEPVCTLVHGSLVVRDTVAQRT</sequence>
<evidence type="ECO:0000259" key="4">
    <source>
        <dbReference type="PROSITE" id="PS50932"/>
    </source>
</evidence>
<evidence type="ECO:0000313" key="5">
    <source>
        <dbReference type="EMBL" id="MPM24013.1"/>
    </source>
</evidence>
<dbReference type="Pfam" id="PF13377">
    <property type="entry name" value="Peripla_BP_3"/>
    <property type="match status" value="1"/>
</dbReference>
<dbReference type="GO" id="GO:0003700">
    <property type="term" value="F:DNA-binding transcription factor activity"/>
    <property type="evidence" value="ECO:0007669"/>
    <property type="project" value="TreeGrafter"/>
</dbReference>